<evidence type="ECO:0000313" key="3">
    <source>
        <dbReference type="EMBL" id="KAF2454863.1"/>
    </source>
</evidence>
<accession>A0A6A6NUC1</accession>
<organism evidence="3 4">
    <name type="scientific">Lineolata rhizophorae</name>
    <dbReference type="NCBI Taxonomy" id="578093"/>
    <lineage>
        <taxon>Eukaryota</taxon>
        <taxon>Fungi</taxon>
        <taxon>Dikarya</taxon>
        <taxon>Ascomycota</taxon>
        <taxon>Pezizomycotina</taxon>
        <taxon>Dothideomycetes</taxon>
        <taxon>Dothideomycetes incertae sedis</taxon>
        <taxon>Lineolatales</taxon>
        <taxon>Lineolataceae</taxon>
        <taxon>Lineolata</taxon>
    </lineage>
</organism>
<name>A0A6A6NUC1_9PEZI</name>
<feature type="transmembrane region" description="Helical" evidence="1">
    <location>
        <begin position="473"/>
        <end position="493"/>
    </location>
</feature>
<dbReference type="SMART" id="SM00563">
    <property type="entry name" value="PlsC"/>
    <property type="match status" value="1"/>
</dbReference>
<dbReference type="Proteomes" id="UP000799766">
    <property type="component" value="Unassembled WGS sequence"/>
</dbReference>
<gene>
    <name evidence="3" type="ORF">BDY21DRAFT_96014</name>
</gene>
<sequence>MNQQPQQQQQNQSAPRYRLIPAVYDLGLWIFSLCLDIFFREVYPRGAWRVPNRGPVIVVAAPHHNQFVDSILLMRILKRHAGRRVCFLIAEKSMKEPYIGPMAACMGALPVVRAMDNVKPAEGKIYLPSPEDDPTLVRGEGTDFTDKEFMIGGTIYLPKVGKESPEQQAIAEILGPKELRLRKPFKEFERGHPLYDGLRKGTEFKIAPHIDQGQMFDAVYRELHNGACIGIFPEGGSHDRPNMLPLKAGAALIALETLAKDPRCGLSIVPAGMNYFHPNKFRSRAVIEFGHPVQVHPAQVEAFKEGGASKRNAVGSLLETIQEALTAVTQQASDHETLMLIQATRRLYKPMRMKLPLPVVIELNRRLLKGYTTFKNEPQVIQLTNAIQSYNRRLRALGIGDHQVEWGNVKQRPWWLVLMTLIYRIGELLTLLAGALPSVALFWPVFVAAKVISVKKQRKALAASSVKLEARDVVGTWKMLVAVGLAPALYTWYTVICSLWLHYCRQDGHYCAAVAPWWLDARTYVPAAVPLSGFAFFFFGLMISITFAGLRIGEIGMDVLKSLPPLLVALNPRSADQLVRLRQQRQAVSRQVVDVINTFGPEIFPDFENERLVVGRYEEEDEEEVELGGDAYESQLKNMLGDRDEGDFETGDGAVAFVKQDTDVENKKTR</sequence>
<feature type="transmembrane region" description="Helical" evidence="1">
    <location>
        <begin position="428"/>
        <end position="452"/>
    </location>
</feature>
<keyword evidence="1" id="KW-0812">Transmembrane</keyword>
<proteinExistence type="predicted"/>
<protein>
    <recommendedName>
        <fullName evidence="2">Phospholipid/glycerol acyltransferase domain-containing protein</fullName>
    </recommendedName>
</protein>
<dbReference type="InterPro" id="IPR002123">
    <property type="entry name" value="Plipid/glycerol_acylTrfase"/>
</dbReference>
<evidence type="ECO:0000256" key="1">
    <source>
        <dbReference type="SAM" id="Phobius"/>
    </source>
</evidence>
<dbReference type="PANTHER" id="PTHR31605">
    <property type="entry name" value="GLYCEROL-3-PHOSPHATE O-ACYLTRANSFERASE 1"/>
    <property type="match status" value="1"/>
</dbReference>
<dbReference type="SUPFAM" id="SSF69593">
    <property type="entry name" value="Glycerol-3-phosphate (1)-acyltransferase"/>
    <property type="match status" value="1"/>
</dbReference>
<dbReference type="PANTHER" id="PTHR31605:SF0">
    <property type="entry name" value="GLYCEROL-3-PHOSPHATE O-ACYLTRANSFERASE 1"/>
    <property type="match status" value="1"/>
</dbReference>
<keyword evidence="1" id="KW-1133">Transmembrane helix</keyword>
<dbReference type="EMBL" id="MU001689">
    <property type="protein sequence ID" value="KAF2454863.1"/>
    <property type="molecule type" value="Genomic_DNA"/>
</dbReference>
<dbReference type="GO" id="GO:0008654">
    <property type="term" value="P:phospholipid biosynthetic process"/>
    <property type="evidence" value="ECO:0007669"/>
    <property type="project" value="TreeGrafter"/>
</dbReference>
<dbReference type="InterPro" id="IPR052744">
    <property type="entry name" value="GPAT/DAPAT"/>
</dbReference>
<dbReference type="GO" id="GO:0004366">
    <property type="term" value="F:glycerol-3-phosphate O-acyltransferase activity"/>
    <property type="evidence" value="ECO:0007669"/>
    <property type="project" value="TreeGrafter"/>
</dbReference>
<reference evidence="3" key="1">
    <citation type="journal article" date="2020" name="Stud. Mycol.">
        <title>101 Dothideomycetes genomes: a test case for predicting lifestyles and emergence of pathogens.</title>
        <authorList>
            <person name="Haridas S."/>
            <person name="Albert R."/>
            <person name="Binder M."/>
            <person name="Bloem J."/>
            <person name="Labutti K."/>
            <person name="Salamov A."/>
            <person name="Andreopoulos B."/>
            <person name="Baker S."/>
            <person name="Barry K."/>
            <person name="Bills G."/>
            <person name="Bluhm B."/>
            <person name="Cannon C."/>
            <person name="Castanera R."/>
            <person name="Culley D."/>
            <person name="Daum C."/>
            <person name="Ezra D."/>
            <person name="Gonzalez J."/>
            <person name="Henrissat B."/>
            <person name="Kuo A."/>
            <person name="Liang C."/>
            <person name="Lipzen A."/>
            <person name="Lutzoni F."/>
            <person name="Magnuson J."/>
            <person name="Mondo S."/>
            <person name="Nolan M."/>
            <person name="Ohm R."/>
            <person name="Pangilinan J."/>
            <person name="Park H.-J."/>
            <person name="Ramirez L."/>
            <person name="Alfaro M."/>
            <person name="Sun H."/>
            <person name="Tritt A."/>
            <person name="Yoshinaga Y."/>
            <person name="Zwiers L.-H."/>
            <person name="Turgeon B."/>
            <person name="Goodwin S."/>
            <person name="Spatafora J."/>
            <person name="Crous P."/>
            <person name="Grigoriev I."/>
        </authorList>
    </citation>
    <scope>NUCLEOTIDE SEQUENCE</scope>
    <source>
        <strain evidence="3">ATCC 16933</strain>
    </source>
</reference>
<evidence type="ECO:0000259" key="2">
    <source>
        <dbReference type="SMART" id="SM00563"/>
    </source>
</evidence>
<dbReference type="OrthoDB" id="2427554at2759"/>
<dbReference type="GO" id="GO:0016287">
    <property type="term" value="F:glycerone-phosphate O-acyltransferase activity"/>
    <property type="evidence" value="ECO:0007669"/>
    <property type="project" value="TreeGrafter"/>
</dbReference>
<evidence type="ECO:0000313" key="4">
    <source>
        <dbReference type="Proteomes" id="UP000799766"/>
    </source>
</evidence>
<keyword evidence="4" id="KW-1185">Reference proteome</keyword>
<feature type="transmembrane region" description="Helical" evidence="1">
    <location>
        <begin position="527"/>
        <end position="550"/>
    </location>
</feature>
<feature type="domain" description="Phospholipid/glycerol acyltransferase" evidence="2">
    <location>
        <begin position="57"/>
        <end position="276"/>
    </location>
</feature>
<dbReference type="AlphaFoldDB" id="A0A6A6NUC1"/>
<keyword evidence="1" id="KW-0472">Membrane</keyword>